<organism evidence="2 3">
    <name type="scientific">Liparis tanakae</name>
    <name type="common">Tanaka's snailfish</name>
    <dbReference type="NCBI Taxonomy" id="230148"/>
    <lineage>
        <taxon>Eukaryota</taxon>
        <taxon>Metazoa</taxon>
        <taxon>Chordata</taxon>
        <taxon>Craniata</taxon>
        <taxon>Vertebrata</taxon>
        <taxon>Euteleostomi</taxon>
        <taxon>Actinopterygii</taxon>
        <taxon>Neopterygii</taxon>
        <taxon>Teleostei</taxon>
        <taxon>Neoteleostei</taxon>
        <taxon>Acanthomorphata</taxon>
        <taxon>Eupercaria</taxon>
        <taxon>Perciformes</taxon>
        <taxon>Cottioidei</taxon>
        <taxon>Cottales</taxon>
        <taxon>Liparidae</taxon>
        <taxon>Liparis</taxon>
    </lineage>
</organism>
<comment type="caution">
    <text evidence="2">The sequence shown here is derived from an EMBL/GenBank/DDBJ whole genome shotgun (WGS) entry which is preliminary data.</text>
</comment>
<sequence>MKFQSQSQTRSQTRSQTVVLDQTQTRSALSSSTDVYKMIYDRQLSDKKEQKAAAELHIPP</sequence>
<name>A0A4Z2E195_9TELE</name>
<protein>
    <submittedName>
        <fullName evidence="2">Uncharacterized protein</fullName>
    </submittedName>
</protein>
<feature type="compositionally biased region" description="Low complexity" evidence="1">
    <location>
        <begin position="1"/>
        <end position="17"/>
    </location>
</feature>
<dbReference type="Proteomes" id="UP000314294">
    <property type="component" value="Unassembled WGS sequence"/>
</dbReference>
<dbReference type="EMBL" id="SRLO01022240">
    <property type="protein sequence ID" value="TNN22478.1"/>
    <property type="molecule type" value="Genomic_DNA"/>
</dbReference>
<reference evidence="2 3" key="1">
    <citation type="submission" date="2019-03" db="EMBL/GenBank/DDBJ databases">
        <title>First draft genome of Liparis tanakae, snailfish: a comprehensive survey of snailfish specific genes.</title>
        <authorList>
            <person name="Kim W."/>
            <person name="Song I."/>
            <person name="Jeong J.-H."/>
            <person name="Kim D."/>
            <person name="Kim S."/>
            <person name="Ryu S."/>
            <person name="Song J.Y."/>
            <person name="Lee S.K."/>
        </authorList>
    </citation>
    <scope>NUCLEOTIDE SEQUENCE [LARGE SCALE GENOMIC DNA]</scope>
    <source>
        <tissue evidence="2">Muscle</tissue>
    </source>
</reference>
<evidence type="ECO:0000313" key="3">
    <source>
        <dbReference type="Proteomes" id="UP000314294"/>
    </source>
</evidence>
<accession>A0A4Z2E195</accession>
<dbReference type="AlphaFoldDB" id="A0A4Z2E195"/>
<keyword evidence="3" id="KW-1185">Reference proteome</keyword>
<evidence type="ECO:0000256" key="1">
    <source>
        <dbReference type="SAM" id="MobiDB-lite"/>
    </source>
</evidence>
<feature type="region of interest" description="Disordered" evidence="1">
    <location>
        <begin position="1"/>
        <end position="26"/>
    </location>
</feature>
<proteinExistence type="predicted"/>
<evidence type="ECO:0000313" key="2">
    <source>
        <dbReference type="EMBL" id="TNN22478.1"/>
    </source>
</evidence>
<gene>
    <name evidence="2" type="ORF">EYF80_067408</name>
</gene>